<dbReference type="VEuPathDB" id="FungiDB:KRP23_765"/>
<evidence type="ECO:0000313" key="2">
    <source>
        <dbReference type="EnsemblProtists" id="Phyra87015"/>
    </source>
</evidence>
<accession>H3H8A3</accession>
<dbReference type="VEuPathDB" id="FungiDB:KRP22_10156"/>
<reference evidence="3" key="1">
    <citation type="journal article" date="2006" name="Science">
        <title>Phytophthora genome sequences uncover evolutionary origins and mechanisms of pathogenesis.</title>
        <authorList>
            <person name="Tyler B.M."/>
            <person name="Tripathy S."/>
            <person name="Zhang X."/>
            <person name="Dehal P."/>
            <person name="Jiang R.H."/>
            <person name="Aerts A."/>
            <person name="Arredondo F.D."/>
            <person name="Baxter L."/>
            <person name="Bensasson D."/>
            <person name="Beynon J.L."/>
            <person name="Chapman J."/>
            <person name="Damasceno C.M."/>
            <person name="Dorrance A.E."/>
            <person name="Dou D."/>
            <person name="Dickerman A.W."/>
            <person name="Dubchak I.L."/>
            <person name="Garbelotto M."/>
            <person name="Gijzen M."/>
            <person name="Gordon S.G."/>
            <person name="Govers F."/>
            <person name="Grunwald N.J."/>
            <person name="Huang W."/>
            <person name="Ivors K.L."/>
            <person name="Jones R.W."/>
            <person name="Kamoun S."/>
            <person name="Krampis K."/>
            <person name="Lamour K.H."/>
            <person name="Lee M.K."/>
            <person name="McDonald W.H."/>
            <person name="Medina M."/>
            <person name="Meijer H.J."/>
            <person name="Nordberg E.K."/>
            <person name="Maclean D.J."/>
            <person name="Ospina-Giraldo M.D."/>
            <person name="Morris P.F."/>
            <person name="Phuntumart V."/>
            <person name="Putnam N.H."/>
            <person name="Rash S."/>
            <person name="Rose J.K."/>
            <person name="Sakihama Y."/>
            <person name="Salamov A.A."/>
            <person name="Savidor A."/>
            <person name="Scheuring C.F."/>
            <person name="Smith B.M."/>
            <person name="Sobral B.W."/>
            <person name="Terry A."/>
            <person name="Torto-Alalibo T.A."/>
            <person name="Win J."/>
            <person name="Xu Z."/>
            <person name="Zhang H."/>
            <person name="Grigoriev I.V."/>
            <person name="Rokhsar D.S."/>
            <person name="Boore J.L."/>
        </authorList>
    </citation>
    <scope>NUCLEOTIDE SEQUENCE [LARGE SCALE GENOMIC DNA]</scope>
    <source>
        <strain evidence="3">Pr102</strain>
    </source>
</reference>
<dbReference type="InterPro" id="IPR050863">
    <property type="entry name" value="CenT-Element_Derived"/>
</dbReference>
<feature type="domain" description="DDE-1" evidence="1">
    <location>
        <begin position="137"/>
        <end position="241"/>
    </location>
</feature>
<reference evidence="2" key="2">
    <citation type="submission" date="2015-06" db="UniProtKB">
        <authorList>
            <consortium name="EnsemblProtists"/>
        </authorList>
    </citation>
    <scope>IDENTIFICATION</scope>
    <source>
        <strain evidence="2">Pr102</strain>
    </source>
</reference>
<dbReference type="EnsemblProtists" id="Phyra87015">
    <property type="protein sequence ID" value="Phyra87015"/>
    <property type="gene ID" value="Phyra87015"/>
</dbReference>
<proteinExistence type="predicted"/>
<dbReference type="eggNOG" id="ENOG502SPS7">
    <property type="taxonomic scope" value="Eukaryota"/>
</dbReference>
<evidence type="ECO:0000313" key="3">
    <source>
        <dbReference type="Proteomes" id="UP000005238"/>
    </source>
</evidence>
<dbReference type="HOGENOM" id="CLU_065472_0_0_1"/>
<keyword evidence="3" id="KW-1185">Reference proteome</keyword>
<dbReference type="GO" id="GO:0003676">
    <property type="term" value="F:nucleic acid binding"/>
    <property type="evidence" value="ECO:0007669"/>
    <property type="project" value="InterPro"/>
</dbReference>
<protein>
    <recommendedName>
        <fullName evidence="1">DDE-1 domain-containing protein</fullName>
    </recommendedName>
</protein>
<sequence length="246" mass="27885">MRRDDFPLKTSHVLVFVKEEYSEFTSVYLAKNKEESLGRMMRRIVYQRGFSFRRPTKSVLSTLDLEAEQRKFASEVGSKVSATYARSCIFNADETAVYYDDTPTRIISERGAKKGVKVKGRVRSERPGPLAIYVVNLKCHVSTEAQDAFATWGTEVVPLPKNTTSVLQPLDVGVMGPFKQKLRAITLSYELSAVRESNRVPLRERLLKLQRLPAPEKRKRLVERVVAAWDAVSESSIKKAWSKAGL</sequence>
<evidence type="ECO:0000259" key="1">
    <source>
        <dbReference type="Pfam" id="PF03184"/>
    </source>
</evidence>
<dbReference type="InterPro" id="IPR004875">
    <property type="entry name" value="DDE_SF_endonuclease_dom"/>
</dbReference>
<dbReference type="AlphaFoldDB" id="H3H8A3"/>
<dbReference type="Pfam" id="PF03184">
    <property type="entry name" value="DDE_1"/>
    <property type="match status" value="1"/>
</dbReference>
<name>H3H8A3_PHYRM</name>
<dbReference type="PANTHER" id="PTHR19303:SF57">
    <property type="entry name" value="HTH CENPB-TYPE DOMAIN-CONTAINING PROTEIN"/>
    <property type="match status" value="1"/>
</dbReference>
<dbReference type="PANTHER" id="PTHR19303">
    <property type="entry name" value="TRANSPOSON"/>
    <property type="match status" value="1"/>
</dbReference>
<dbReference type="InParanoid" id="H3H8A3"/>
<organism evidence="2 3">
    <name type="scientific">Phytophthora ramorum</name>
    <name type="common">Sudden oak death agent</name>
    <dbReference type="NCBI Taxonomy" id="164328"/>
    <lineage>
        <taxon>Eukaryota</taxon>
        <taxon>Sar</taxon>
        <taxon>Stramenopiles</taxon>
        <taxon>Oomycota</taxon>
        <taxon>Peronosporomycetes</taxon>
        <taxon>Peronosporales</taxon>
        <taxon>Peronosporaceae</taxon>
        <taxon>Phytophthora</taxon>
    </lineage>
</organism>
<dbReference type="EMBL" id="DS567345">
    <property type="status" value="NOT_ANNOTATED_CDS"/>
    <property type="molecule type" value="Genomic_DNA"/>
</dbReference>
<dbReference type="Proteomes" id="UP000005238">
    <property type="component" value="Unassembled WGS sequence"/>
</dbReference>